<sequence length="42" mass="4554">MISREVFFINLKRNADLYSSLQPDLSGALPRPMTGEAGTEGA</sequence>
<accession>A0A448NTF4</accession>
<dbReference type="AlphaFoldDB" id="A0A448NTF4"/>
<dbReference type="EMBL" id="LR134441">
    <property type="protein sequence ID" value="VEI00618.1"/>
    <property type="molecule type" value="Genomic_DNA"/>
</dbReference>
<evidence type="ECO:0000313" key="1">
    <source>
        <dbReference type="EMBL" id="VEI00618.1"/>
    </source>
</evidence>
<organism evidence="1 2">
    <name type="scientific">Kaistella antarctica</name>
    <dbReference type="NCBI Taxonomy" id="266748"/>
    <lineage>
        <taxon>Bacteria</taxon>
        <taxon>Pseudomonadati</taxon>
        <taxon>Bacteroidota</taxon>
        <taxon>Flavobacteriia</taxon>
        <taxon>Flavobacteriales</taxon>
        <taxon>Weeksellaceae</taxon>
        <taxon>Chryseobacterium group</taxon>
        <taxon>Kaistella</taxon>
    </lineage>
</organism>
<name>A0A448NTF4_9FLAO</name>
<evidence type="ECO:0000313" key="2">
    <source>
        <dbReference type="Proteomes" id="UP000270036"/>
    </source>
</evidence>
<dbReference type="KEGG" id="cant:NCTC13489_02201"/>
<reference evidence="1 2" key="1">
    <citation type="submission" date="2018-12" db="EMBL/GenBank/DDBJ databases">
        <authorList>
            <consortium name="Pathogen Informatics"/>
        </authorList>
    </citation>
    <scope>NUCLEOTIDE SEQUENCE [LARGE SCALE GENOMIC DNA]</scope>
    <source>
        <strain evidence="1 2">NCTC13489</strain>
    </source>
</reference>
<protein>
    <submittedName>
        <fullName evidence="1">Uncharacterized protein</fullName>
    </submittedName>
</protein>
<gene>
    <name evidence="1" type="ORF">NCTC13489_02201</name>
</gene>
<dbReference type="Proteomes" id="UP000270036">
    <property type="component" value="Chromosome"/>
</dbReference>
<proteinExistence type="predicted"/>